<dbReference type="InterPro" id="IPR002797">
    <property type="entry name" value="Polysacc_synth"/>
</dbReference>
<feature type="transmembrane region" description="Helical" evidence="5">
    <location>
        <begin position="341"/>
        <end position="362"/>
    </location>
</feature>
<feature type="transmembrane region" description="Helical" evidence="5">
    <location>
        <begin position="21"/>
        <end position="43"/>
    </location>
</feature>
<feature type="transmembrane region" description="Helical" evidence="5">
    <location>
        <begin position="397"/>
        <end position="415"/>
    </location>
</feature>
<organism evidence="6 7">
    <name type="scientific">Dyadobacter sandarakinus</name>
    <dbReference type="NCBI Taxonomy" id="2747268"/>
    <lineage>
        <taxon>Bacteria</taxon>
        <taxon>Pseudomonadati</taxon>
        <taxon>Bacteroidota</taxon>
        <taxon>Cytophagia</taxon>
        <taxon>Cytophagales</taxon>
        <taxon>Spirosomataceae</taxon>
        <taxon>Dyadobacter</taxon>
    </lineage>
</organism>
<feature type="transmembrane region" description="Helical" evidence="5">
    <location>
        <begin position="96"/>
        <end position="118"/>
    </location>
</feature>
<evidence type="ECO:0000256" key="5">
    <source>
        <dbReference type="SAM" id="Phobius"/>
    </source>
</evidence>
<dbReference type="EMBL" id="CP056775">
    <property type="protein sequence ID" value="QRR03403.1"/>
    <property type="molecule type" value="Genomic_DNA"/>
</dbReference>
<sequence length="437" mass="49013">MLFSAQLTRLKSDIRSPLVQNVFWLAFDKALRIIIGLLVGIWVARYLGPAQWGKLNYILAIIGILIPLCNLGMDGFLVKSIVQNPQARNELLGTAFVSRIAILPIAFGAASLFLFASGAVFDDFLLFVLLSCNFLIAPFDLIDIEFQARLQSRLTVISKNTAYIIGAAGKIYLITSHKPLFWFAAIMGLETLLSYAFLVFIYQKRYNLRDWKFSSAIVNDFVRTCWPFVISNVAIILYMRVDQLMIEQLSGTRELGLFSSVVRLSELFLFIPVAVCSSYMPTLINHQKEANNAKFLSGIQTLMNWMTRISLGSAIVVSLFADQIIHLLFGPEFNGASDVLIIYIWSIIPVYLGVAASQYLIIENLQKYSLFKTLSGLIMNIVLNLLLIPWYGAKGAAIATVISYSVSAILSNAFFNATRLVFRYQLDSFSMLFKVTK</sequence>
<feature type="transmembrane region" description="Helical" evidence="5">
    <location>
        <begin position="180"/>
        <end position="201"/>
    </location>
</feature>
<evidence type="ECO:0000313" key="7">
    <source>
        <dbReference type="Proteomes" id="UP000612680"/>
    </source>
</evidence>
<evidence type="ECO:0000256" key="3">
    <source>
        <dbReference type="ARBA" id="ARBA00022989"/>
    </source>
</evidence>
<reference evidence="6 7" key="1">
    <citation type="submission" date="2020-06" db="EMBL/GenBank/DDBJ databases">
        <title>Dyadobacter sandarakinus sp. nov., isolated from the soil of the Arctic Yellow River Station.</title>
        <authorList>
            <person name="Zhang Y."/>
            <person name="Peng F."/>
        </authorList>
    </citation>
    <scope>NUCLEOTIDE SEQUENCE [LARGE SCALE GENOMIC DNA]</scope>
    <source>
        <strain evidence="6 7">Q3-56</strain>
    </source>
</reference>
<dbReference type="PANTHER" id="PTHR43424:SF1">
    <property type="entry name" value="LOCUS PUTATIVE PROTEIN 1-RELATED"/>
    <property type="match status" value="1"/>
</dbReference>
<feature type="transmembrane region" description="Helical" evidence="5">
    <location>
        <begin position="374"/>
        <end position="391"/>
    </location>
</feature>
<evidence type="ECO:0000256" key="2">
    <source>
        <dbReference type="ARBA" id="ARBA00022692"/>
    </source>
</evidence>
<feature type="transmembrane region" description="Helical" evidence="5">
    <location>
        <begin position="55"/>
        <end position="76"/>
    </location>
</feature>
<feature type="transmembrane region" description="Helical" evidence="5">
    <location>
        <begin position="261"/>
        <end position="284"/>
    </location>
</feature>
<keyword evidence="2 5" id="KW-0812">Transmembrane</keyword>
<dbReference type="Pfam" id="PF01943">
    <property type="entry name" value="Polysacc_synt"/>
    <property type="match status" value="1"/>
</dbReference>
<dbReference type="PANTHER" id="PTHR43424">
    <property type="entry name" value="LOCUS PUTATIVE PROTEIN 1-RELATED"/>
    <property type="match status" value="1"/>
</dbReference>
<protein>
    <submittedName>
        <fullName evidence="6">Flippase</fullName>
    </submittedName>
</protein>
<accession>A0ABX7ICF6</accession>
<dbReference type="Proteomes" id="UP000612680">
    <property type="component" value="Chromosome"/>
</dbReference>
<dbReference type="CDD" id="cd13128">
    <property type="entry name" value="MATE_Wzx_like"/>
    <property type="match status" value="1"/>
</dbReference>
<keyword evidence="7" id="KW-1185">Reference proteome</keyword>
<evidence type="ECO:0000256" key="4">
    <source>
        <dbReference type="ARBA" id="ARBA00023136"/>
    </source>
</evidence>
<dbReference type="InterPro" id="IPR052556">
    <property type="entry name" value="PolySynth_Transporter"/>
</dbReference>
<keyword evidence="4 5" id="KW-0472">Membrane</keyword>
<comment type="subcellular location">
    <subcellularLocation>
        <location evidence="1">Membrane</location>
        <topology evidence="1">Multi-pass membrane protein</topology>
    </subcellularLocation>
</comment>
<feature type="transmembrane region" description="Helical" evidence="5">
    <location>
        <begin position="221"/>
        <end position="241"/>
    </location>
</feature>
<proteinExistence type="predicted"/>
<keyword evidence="3 5" id="KW-1133">Transmembrane helix</keyword>
<evidence type="ECO:0000313" key="6">
    <source>
        <dbReference type="EMBL" id="QRR03403.1"/>
    </source>
</evidence>
<gene>
    <name evidence="6" type="ORF">HWI92_22065</name>
</gene>
<feature type="transmembrane region" description="Helical" evidence="5">
    <location>
        <begin position="305"/>
        <end position="329"/>
    </location>
</feature>
<name>A0ABX7ICF6_9BACT</name>
<evidence type="ECO:0000256" key="1">
    <source>
        <dbReference type="ARBA" id="ARBA00004141"/>
    </source>
</evidence>